<accession>A0A7S4F3A5</accession>
<dbReference type="AlphaFoldDB" id="A0A7S4F3A5"/>
<sequence length="275" mass="30859">MEAELQRIKEGRIWARVHEEVGKRERAEERGRKLQAQVDAQQKELSARSQRVAADKQELITLRSRCKSLQKKLAGYQGKPSCTFFKVKSLITEDNEELNPEKQRLRNEITELKGITEPGKYFHDDSFTPAVDLAIAEAITTVHISRKQVLFARFFCIIHSAEPQPQGAAQSCAVGGKLTHVKKQLHLCIPGKKSAQYYTSDGVEPLQTKYLAQLLSGRDADGNLKATSLDLTITQSKTLVAQADAFNESRCPRRLSVCAMLASRKTWSCAFDLQN</sequence>
<evidence type="ECO:0000313" key="1">
    <source>
        <dbReference type="EMBL" id="CAE0769254.1"/>
    </source>
</evidence>
<name>A0A7S4F3A5_CHRCT</name>
<reference evidence="1" key="1">
    <citation type="submission" date="2021-01" db="EMBL/GenBank/DDBJ databases">
        <authorList>
            <person name="Corre E."/>
            <person name="Pelletier E."/>
            <person name="Niang G."/>
            <person name="Scheremetjew M."/>
            <person name="Finn R."/>
            <person name="Kale V."/>
            <person name="Holt S."/>
            <person name="Cochrane G."/>
            <person name="Meng A."/>
            <person name="Brown T."/>
            <person name="Cohen L."/>
        </authorList>
    </citation>
    <scope>NUCLEOTIDE SEQUENCE</scope>
    <source>
        <strain evidence="1">CCMP645</strain>
    </source>
</reference>
<organism evidence="1">
    <name type="scientific">Chrysotila carterae</name>
    <name type="common">Marine alga</name>
    <name type="synonym">Syracosphaera carterae</name>
    <dbReference type="NCBI Taxonomy" id="13221"/>
    <lineage>
        <taxon>Eukaryota</taxon>
        <taxon>Haptista</taxon>
        <taxon>Haptophyta</taxon>
        <taxon>Prymnesiophyceae</taxon>
        <taxon>Isochrysidales</taxon>
        <taxon>Isochrysidaceae</taxon>
        <taxon>Chrysotila</taxon>
    </lineage>
</organism>
<dbReference type="EMBL" id="HBIZ01034317">
    <property type="protein sequence ID" value="CAE0769254.1"/>
    <property type="molecule type" value="Transcribed_RNA"/>
</dbReference>
<protein>
    <submittedName>
        <fullName evidence="1">Uncharacterized protein</fullName>
    </submittedName>
</protein>
<gene>
    <name evidence="1" type="ORF">PCAR00345_LOCUS21866</name>
</gene>
<proteinExistence type="predicted"/>